<comment type="caution">
    <text evidence="11">The sequence shown here is derived from an EMBL/GenBank/DDBJ whole genome shotgun (WGS) entry which is preliminary data.</text>
</comment>
<dbReference type="Pfam" id="PF02780">
    <property type="entry name" value="Transketolase_C"/>
    <property type="match status" value="1"/>
</dbReference>
<dbReference type="InterPro" id="IPR005475">
    <property type="entry name" value="Transketolase-like_Pyr-bd"/>
</dbReference>
<organism evidence="11 12">
    <name type="scientific">Candidatus Fischerbacteria bacterium RBG_13_37_8</name>
    <dbReference type="NCBI Taxonomy" id="1817863"/>
    <lineage>
        <taxon>Bacteria</taxon>
        <taxon>Candidatus Fischeribacteriota</taxon>
    </lineage>
</organism>
<reference evidence="11 12" key="1">
    <citation type="journal article" date="2016" name="Nat. Commun.">
        <title>Thousands of microbial genomes shed light on interconnected biogeochemical processes in an aquifer system.</title>
        <authorList>
            <person name="Anantharaman K."/>
            <person name="Brown C.T."/>
            <person name="Hug L.A."/>
            <person name="Sharon I."/>
            <person name="Castelle C.J."/>
            <person name="Probst A.J."/>
            <person name="Thomas B.C."/>
            <person name="Singh A."/>
            <person name="Wilkins M.J."/>
            <person name="Karaoz U."/>
            <person name="Brodie E.L."/>
            <person name="Williams K.H."/>
            <person name="Hubbard S.S."/>
            <person name="Banfield J.F."/>
        </authorList>
    </citation>
    <scope>NUCLEOTIDE SEQUENCE [LARGE SCALE GENOMIC DNA]</scope>
</reference>
<dbReference type="EMBL" id="MFGW01000088">
    <property type="protein sequence ID" value="OGF66577.1"/>
    <property type="molecule type" value="Genomic_DNA"/>
</dbReference>
<dbReference type="Pfam" id="PF02779">
    <property type="entry name" value="Transket_pyr"/>
    <property type="match status" value="1"/>
</dbReference>
<dbReference type="PANTHER" id="PTHR43825:SF1">
    <property type="entry name" value="TRANSKETOLASE-LIKE PYRIMIDINE-BINDING DOMAIN-CONTAINING PROTEIN"/>
    <property type="match status" value="1"/>
</dbReference>
<evidence type="ECO:0000256" key="1">
    <source>
        <dbReference type="ARBA" id="ARBA00001936"/>
    </source>
</evidence>
<evidence type="ECO:0000256" key="9">
    <source>
        <dbReference type="ARBA" id="ARBA00023052"/>
    </source>
</evidence>
<dbReference type="CDD" id="cd07033">
    <property type="entry name" value="TPP_PYR_DXS_TK_like"/>
    <property type="match status" value="1"/>
</dbReference>
<dbReference type="NCBIfam" id="NF004556">
    <property type="entry name" value="PRK05899.2-2"/>
    <property type="match status" value="1"/>
</dbReference>
<sequence length="641" mass="71481">MNKFKHRLTKDKLEKLKELARLCRGDILKMTTIAGSGHPGGSMSSIEIFLALYSFANISPQNYDDEKRDRIIVSHGHTSPGVYSCLARLGFINLEEVLLGFRKVHSPFEGHIERQIPGVEWTTGNLGQGLSAGCGFALASKIKELPYHTFVVMSDAEQAKGQVAEARRFAHKYNLCNLTALIDYNQYQISGRIEKVMPVNIVENYLADGWKTLTVDGHNFLKIYEAIGKAISDSSTPYVIICKTVIGKGVKFMENCEKYPEEDLSQAEYHGKALNREKCAEALKILELEDDIDSLIKKKETLQIEPLVRKEISLPILNTGKPVIYSETIDPRTVFGNALVQVALENTEGSIAVFDCDLAESVQTFLFHQKWPKYFFEAGVSEHSTATIAGAVSINGVVTIWADFGVFAIDEVYNQLRLNDINSTNLKIIATHLGYNVGPDGKTHHCIDYIGLLRNLYGFKLIIPADPNQTDHAVRYILNKPGNYVIGMGRTKLPIIITNDNRIFFNDTYRFDYGKVDLLREGNDCAIFALGAMVSRAIEAYNILQIDNIHPCVYCVSSPMLIKKEIIEDAGKTGLIITYEDHNIHSGLGNEIAQIIAENNLHTKLIKIGISGYGKSDETQILYRKYALDAESTAALIKKSL</sequence>
<keyword evidence="9" id="KW-0786">Thiamine pyrophosphate</keyword>
<evidence type="ECO:0000256" key="5">
    <source>
        <dbReference type="ARBA" id="ARBA00011738"/>
    </source>
</evidence>
<name>A0A1F5VTF9_9BACT</name>
<dbReference type="GO" id="GO:0019682">
    <property type="term" value="P:glyceraldehyde-3-phosphate metabolic process"/>
    <property type="evidence" value="ECO:0007669"/>
    <property type="project" value="UniProtKB-ARBA"/>
</dbReference>
<dbReference type="Proteomes" id="UP000178943">
    <property type="component" value="Unassembled WGS sequence"/>
</dbReference>
<dbReference type="InterPro" id="IPR005474">
    <property type="entry name" value="Transketolase_N"/>
</dbReference>
<dbReference type="GO" id="GO:0016744">
    <property type="term" value="F:transketolase or transaldolase activity"/>
    <property type="evidence" value="ECO:0007669"/>
    <property type="project" value="UniProtKB-ARBA"/>
</dbReference>
<dbReference type="GO" id="GO:0005737">
    <property type="term" value="C:cytoplasm"/>
    <property type="evidence" value="ECO:0007669"/>
    <property type="project" value="UniProtKB-ARBA"/>
</dbReference>
<keyword evidence="6" id="KW-0808">Transferase</keyword>
<gene>
    <name evidence="11" type="ORF">A2Y62_01035</name>
</gene>
<dbReference type="InterPro" id="IPR009014">
    <property type="entry name" value="Transketo_C/PFOR_II"/>
</dbReference>
<dbReference type="InterPro" id="IPR033248">
    <property type="entry name" value="Transketolase_C"/>
</dbReference>
<evidence type="ECO:0000256" key="2">
    <source>
        <dbReference type="ARBA" id="ARBA00001946"/>
    </source>
</evidence>
<dbReference type="InterPro" id="IPR051157">
    <property type="entry name" value="PDH/Transketolase"/>
</dbReference>
<evidence type="ECO:0000313" key="11">
    <source>
        <dbReference type="EMBL" id="OGF66577.1"/>
    </source>
</evidence>
<evidence type="ECO:0000256" key="8">
    <source>
        <dbReference type="ARBA" id="ARBA00022842"/>
    </source>
</evidence>
<comment type="similarity">
    <text evidence="4">Belongs to the transketolase family.</text>
</comment>
<dbReference type="AlphaFoldDB" id="A0A1F5VTF9"/>
<evidence type="ECO:0000256" key="7">
    <source>
        <dbReference type="ARBA" id="ARBA00022723"/>
    </source>
</evidence>
<dbReference type="SUPFAM" id="SSF52518">
    <property type="entry name" value="Thiamin diphosphate-binding fold (THDP-binding)"/>
    <property type="match status" value="2"/>
</dbReference>
<dbReference type="PANTHER" id="PTHR43825">
    <property type="entry name" value="PYRUVATE DEHYDROGENASE E1 COMPONENT"/>
    <property type="match status" value="1"/>
</dbReference>
<feature type="domain" description="Transketolase-like pyrimidine-binding" evidence="10">
    <location>
        <begin position="329"/>
        <end position="495"/>
    </location>
</feature>
<evidence type="ECO:0000256" key="4">
    <source>
        <dbReference type="ARBA" id="ARBA00007131"/>
    </source>
</evidence>
<dbReference type="Pfam" id="PF00456">
    <property type="entry name" value="Transketolase_N"/>
    <property type="match status" value="1"/>
</dbReference>
<dbReference type="STRING" id="1817863.A2Y62_01035"/>
<comment type="subunit">
    <text evidence="5">Homodimer.</text>
</comment>
<comment type="cofactor">
    <cofactor evidence="1">
        <name>Mn(2+)</name>
        <dbReference type="ChEBI" id="CHEBI:29035"/>
    </cofactor>
</comment>
<accession>A0A1F5VTF9</accession>
<dbReference type="InterPro" id="IPR029061">
    <property type="entry name" value="THDP-binding"/>
</dbReference>
<dbReference type="CDD" id="cd02012">
    <property type="entry name" value="TPP_TK"/>
    <property type="match status" value="1"/>
</dbReference>
<comment type="cofactor">
    <cofactor evidence="2">
        <name>Mg(2+)</name>
        <dbReference type="ChEBI" id="CHEBI:18420"/>
    </cofactor>
</comment>
<evidence type="ECO:0000256" key="6">
    <source>
        <dbReference type="ARBA" id="ARBA00022679"/>
    </source>
</evidence>
<dbReference type="SMART" id="SM00861">
    <property type="entry name" value="Transket_pyr"/>
    <property type="match status" value="1"/>
</dbReference>
<keyword evidence="7" id="KW-0479">Metal-binding</keyword>
<evidence type="ECO:0000313" key="12">
    <source>
        <dbReference type="Proteomes" id="UP000178943"/>
    </source>
</evidence>
<dbReference type="SUPFAM" id="SSF52922">
    <property type="entry name" value="TK C-terminal domain-like"/>
    <property type="match status" value="1"/>
</dbReference>
<dbReference type="Gene3D" id="3.40.50.920">
    <property type="match status" value="1"/>
</dbReference>
<dbReference type="Gene3D" id="3.40.50.970">
    <property type="match status" value="2"/>
</dbReference>
<dbReference type="InterPro" id="IPR049557">
    <property type="entry name" value="Transketolase_CS"/>
</dbReference>
<evidence type="ECO:0000259" key="10">
    <source>
        <dbReference type="SMART" id="SM00861"/>
    </source>
</evidence>
<protein>
    <submittedName>
        <fullName evidence="11">Transketolase</fullName>
    </submittedName>
</protein>
<keyword evidence="8" id="KW-0460">Magnesium</keyword>
<comment type="cofactor">
    <cofactor evidence="3">
        <name>thiamine diphosphate</name>
        <dbReference type="ChEBI" id="CHEBI:58937"/>
    </cofactor>
</comment>
<dbReference type="GO" id="GO:0046872">
    <property type="term" value="F:metal ion binding"/>
    <property type="evidence" value="ECO:0007669"/>
    <property type="project" value="UniProtKB-KW"/>
</dbReference>
<dbReference type="PROSITE" id="PS00801">
    <property type="entry name" value="TRANSKETOLASE_1"/>
    <property type="match status" value="1"/>
</dbReference>
<evidence type="ECO:0000256" key="3">
    <source>
        <dbReference type="ARBA" id="ARBA00001964"/>
    </source>
</evidence>
<proteinExistence type="inferred from homology"/>